<evidence type="ECO:0000259" key="8">
    <source>
        <dbReference type="Pfam" id="PF00931"/>
    </source>
</evidence>
<keyword evidence="4" id="KW-0547">Nucleotide-binding</keyword>
<dbReference type="GO" id="GO:0006952">
    <property type="term" value="P:defense response"/>
    <property type="evidence" value="ECO:0007669"/>
    <property type="project" value="UniProtKB-KW"/>
</dbReference>
<evidence type="ECO:0000313" key="10">
    <source>
        <dbReference type="Proteomes" id="UP001515500"/>
    </source>
</evidence>
<dbReference type="GO" id="GO:0043531">
    <property type="term" value="F:ADP binding"/>
    <property type="evidence" value="ECO:0007669"/>
    <property type="project" value="InterPro"/>
</dbReference>
<dbReference type="Pfam" id="PF00931">
    <property type="entry name" value="NB-ARC"/>
    <property type="match status" value="1"/>
</dbReference>
<evidence type="ECO:0000259" key="9">
    <source>
        <dbReference type="Pfam" id="PF18052"/>
    </source>
</evidence>
<keyword evidence="6" id="KW-0067">ATP-binding</keyword>
<dbReference type="PANTHER" id="PTHR36766">
    <property type="entry name" value="PLANT BROAD-SPECTRUM MILDEW RESISTANCE PROTEIN RPW8"/>
    <property type="match status" value="1"/>
</dbReference>
<gene>
    <name evidence="11" type="primary">LOC120265180</name>
</gene>
<keyword evidence="7" id="KW-0175">Coiled coil</keyword>
<name>A0AB40BPY5_DIOCR</name>
<dbReference type="GeneID" id="120265180"/>
<comment type="similarity">
    <text evidence="1">Belongs to the disease resistance NB-LRR family.</text>
</comment>
<organism evidence="10 11">
    <name type="scientific">Dioscorea cayennensis subsp. rotundata</name>
    <name type="common">White Guinea yam</name>
    <name type="synonym">Dioscorea rotundata</name>
    <dbReference type="NCBI Taxonomy" id="55577"/>
    <lineage>
        <taxon>Eukaryota</taxon>
        <taxon>Viridiplantae</taxon>
        <taxon>Streptophyta</taxon>
        <taxon>Embryophyta</taxon>
        <taxon>Tracheophyta</taxon>
        <taxon>Spermatophyta</taxon>
        <taxon>Magnoliopsida</taxon>
        <taxon>Liliopsida</taxon>
        <taxon>Dioscoreales</taxon>
        <taxon>Dioscoreaceae</taxon>
        <taxon>Dioscorea</taxon>
    </lineage>
</organism>
<sequence length="268" mass="31257">MDLLTQGQRIVARDSRLMLINREIISQAYWDSMAGEINEKLQECSQIFLAYSLLLIQPLIEDAKARQLTDKAVRCLLVWLKDAIYDAEDILDEAKTHELLIQRKAELSRRPRSKVRELFSLDYNPLLFKLQLGKKLRNVNERINELNKEMYKFKLRVVENNSKPLGNRPQTYSYVHESQVVIGRDKDKEKLVQMLIRDSFDEKVVVVSVVGIWHVGKIIHTASGKKCNHTNMEVLQRRLRKELGQKRYLLVLDDVWNEDVSATTLLLA</sequence>
<keyword evidence="2" id="KW-0433">Leucine-rich repeat</keyword>
<evidence type="ECO:0000256" key="1">
    <source>
        <dbReference type="ARBA" id="ARBA00008894"/>
    </source>
</evidence>
<evidence type="ECO:0000256" key="6">
    <source>
        <dbReference type="ARBA" id="ARBA00022840"/>
    </source>
</evidence>
<feature type="domain" description="Disease resistance N-terminal" evidence="9">
    <location>
        <begin position="49"/>
        <end position="104"/>
    </location>
</feature>
<feature type="coiled-coil region" evidence="7">
    <location>
        <begin position="129"/>
        <end position="156"/>
    </location>
</feature>
<keyword evidence="5" id="KW-0611">Plant defense</keyword>
<dbReference type="GO" id="GO:0005524">
    <property type="term" value="F:ATP binding"/>
    <property type="evidence" value="ECO:0007669"/>
    <property type="project" value="UniProtKB-KW"/>
</dbReference>
<keyword evidence="3" id="KW-0677">Repeat</keyword>
<dbReference type="InterPro" id="IPR027417">
    <property type="entry name" value="P-loop_NTPase"/>
</dbReference>
<feature type="domain" description="NB-ARC" evidence="8">
    <location>
        <begin position="226"/>
        <end position="259"/>
    </location>
</feature>
<dbReference type="RefSeq" id="XP_039129005.1">
    <property type="nucleotide sequence ID" value="XM_039273071.1"/>
</dbReference>
<dbReference type="AlphaFoldDB" id="A0AB40BPY5"/>
<dbReference type="InterPro" id="IPR002182">
    <property type="entry name" value="NB-ARC"/>
</dbReference>
<keyword evidence="10" id="KW-1185">Reference proteome</keyword>
<dbReference type="SUPFAM" id="SSF52540">
    <property type="entry name" value="P-loop containing nucleoside triphosphate hydrolases"/>
    <property type="match status" value="1"/>
</dbReference>
<reference evidence="11" key="1">
    <citation type="submission" date="2025-08" db="UniProtKB">
        <authorList>
            <consortium name="RefSeq"/>
        </authorList>
    </citation>
    <scope>IDENTIFICATION</scope>
</reference>
<dbReference type="Gene3D" id="3.40.50.300">
    <property type="entry name" value="P-loop containing nucleotide triphosphate hydrolases"/>
    <property type="match status" value="1"/>
</dbReference>
<evidence type="ECO:0000256" key="3">
    <source>
        <dbReference type="ARBA" id="ARBA00022737"/>
    </source>
</evidence>
<dbReference type="Gene3D" id="1.20.5.4130">
    <property type="match status" value="1"/>
</dbReference>
<proteinExistence type="inferred from homology"/>
<dbReference type="Proteomes" id="UP001515500">
    <property type="component" value="Chromosome 7"/>
</dbReference>
<evidence type="ECO:0000256" key="5">
    <source>
        <dbReference type="ARBA" id="ARBA00022821"/>
    </source>
</evidence>
<dbReference type="Pfam" id="PF18052">
    <property type="entry name" value="Rx_N"/>
    <property type="match status" value="1"/>
</dbReference>
<accession>A0AB40BPY5</accession>
<evidence type="ECO:0000313" key="11">
    <source>
        <dbReference type="RefSeq" id="XP_039129005.1"/>
    </source>
</evidence>
<dbReference type="PANTHER" id="PTHR36766:SF70">
    <property type="entry name" value="DISEASE RESISTANCE PROTEIN RGA4"/>
    <property type="match status" value="1"/>
</dbReference>
<evidence type="ECO:0000256" key="7">
    <source>
        <dbReference type="SAM" id="Coils"/>
    </source>
</evidence>
<protein>
    <submittedName>
        <fullName evidence="11">Disease resistance protein RGA3</fullName>
    </submittedName>
</protein>
<evidence type="ECO:0000256" key="4">
    <source>
        <dbReference type="ARBA" id="ARBA00022741"/>
    </source>
</evidence>
<evidence type="ECO:0000256" key="2">
    <source>
        <dbReference type="ARBA" id="ARBA00022614"/>
    </source>
</evidence>
<dbReference type="InterPro" id="IPR041118">
    <property type="entry name" value="Rx_N"/>
</dbReference>